<accession>A0A0L8FFQ4</accession>
<organism evidence="2">
    <name type="scientific">Octopus bimaculoides</name>
    <name type="common">California two-spotted octopus</name>
    <dbReference type="NCBI Taxonomy" id="37653"/>
    <lineage>
        <taxon>Eukaryota</taxon>
        <taxon>Metazoa</taxon>
        <taxon>Spiralia</taxon>
        <taxon>Lophotrochozoa</taxon>
        <taxon>Mollusca</taxon>
        <taxon>Cephalopoda</taxon>
        <taxon>Coleoidea</taxon>
        <taxon>Octopodiformes</taxon>
        <taxon>Octopoda</taxon>
        <taxon>Incirrata</taxon>
        <taxon>Octopodidae</taxon>
        <taxon>Octopus</taxon>
    </lineage>
</organism>
<keyword evidence="1" id="KW-0472">Membrane</keyword>
<gene>
    <name evidence="2" type="ORF">OCBIM_22022846mg</name>
</gene>
<sequence>MYVCMYVWCLILLFACVYFGWEGAVYKRNTSQICLFYFAGFSHLLLLFCFLYFCVEKNNYNGTLFIKHSSIQ</sequence>
<dbReference type="AlphaFoldDB" id="A0A0L8FFQ4"/>
<evidence type="ECO:0000256" key="1">
    <source>
        <dbReference type="SAM" id="Phobius"/>
    </source>
</evidence>
<dbReference type="EMBL" id="KQ433054">
    <property type="protein sequence ID" value="KOF62548.1"/>
    <property type="molecule type" value="Genomic_DNA"/>
</dbReference>
<feature type="transmembrane region" description="Helical" evidence="1">
    <location>
        <begin position="33"/>
        <end position="53"/>
    </location>
</feature>
<evidence type="ECO:0000313" key="2">
    <source>
        <dbReference type="EMBL" id="KOF62548.1"/>
    </source>
</evidence>
<keyword evidence="1" id="KW-0812">Transmembrane</keyword>
<keyword evidence="1" id="KW-1133">Transmembrane helix</keyword>
<name>A0A0L8FFQ4_OCTBM</name>
<reference evidence="2" key="1">
    <citation type="submission" date="2015-07" db="EMBL/GenBank/DDBJ databases">
        <title>MeaNS - Measles Nucleotide Surveillance Program.</title>
        <authorList>
            <person name="Tran T."/>
            <person name="Druce J."/>
        </authorList>
    </citation>
    <scope>NUCLEOTIDE SEQUENCE</scope>
    <source>
        <strain evidence="2">UCB-OBI-ISO-001</strain>
        <tissue evidence="2">Gonad</tissue>
    </source>
</reference>
<proteinExistence type="predicted"/>
<feature type="transmembrane region" description="Helical" evidence="1">
    <location>
        <begin position="5"/>
        <end position="21"/>
    </location>
</feature>
<protein>
    <submittedName>
        <fullName evidence="2">Uncharacterized protein</fullName>
    </submittedName>
</protein>